<dbReference type="EMBL" id="HBUF01627561">
    <property type="protein sequence ID" value="CAG6782458.1"/>
    <property type="molecule type" value="Transcribed_RNA"/>
</dbReference>
<proteinExistence type="predicted"/>
<dbReference type="EMBL" id="HBUF01135666">
    <property type="protein sequence ID" value="CAG6645190.1"/>
    <property type="molecule type" value="Transcribed_RNA"/>
</dbReference>
<sequence>MEMTKVKKMKMRKKMSNILDQANRVMYQHTTTRRRIYKTFLIITTFLLLKITKRPLILLNNTTKTSILTQTNYELALISVQFKLHSSQVSETSVKSDFKI</sequence>
<evidence type="ECO:0000313" key="1">
    <source>
        <dbReference type="EMBL" id="CAG6686319.1"/>
    </source>
</evidence>
<reference evidence="1" key="1">
    <citation type="submission" date="2021-05" db="EMBL/GenBank/DDBJ databases">
        <authorList>
            <person name="Alioto T."/>
            <person name="Alioto T."/>
            <person name="Gomez Garrido J."/>
        </authorList>
    </citation>
    <scope>NUCLEOTIDE SEQUENCE</scope>
</reference>
<accession>A0A8D8TE56</accession>
<name>A0A8D8TE56_9HEMI</name>
<dbReference type="EMBL" id="HBUF01275588">
    <property type="protein sequence ID" value="CAG6686319.1"/>
    <property type="molecule type" value="Transcribed_RNA"/>
</dbReference>
<dbReference type="AlphaFoldDB" id="A0A8D8TE56"/>
<protein>
    <submittedName>
        <fullName evidence="1">Uncharacterized protein</fullName>
    </submittedName>
</protein>
<organism evidence="1">
    <name type="scientific">Cacopsylla melanoneura</name>
    <dbReference type="NCBI Taxonomy" id="428564"/>
    <lineage>
        <taxon>Eukaryota</taxon>
        <taxon>Metazoa</taxon>
        <taxon>Ecdysozoa</taxon>
        <taxon>Arthropoda</taxon>
        <taxon>Hexapoda</taxon>
        <taxon>Insecta</taxon>
        <taxon>Pterygota</taxon>
        <taxon>Neoptera</taxon>
        <taxon>Paraneoptera</taxon>
        <taxon>Hemiptera</taxon>
        <taxon>Sternorrhyncha</taxon>
        <taxon>Psylloidea</taxon>
        <taxon>Psyllidae</taxon>
        <taxon>Psyllinae</taxon>
        <taxon>Cacopsylla</taxon>
    </lineage>
</organism>
<dbReference type="EMBL" id="HBUF01369499">
    <property type="protein sequence ID" value="CAG6725421.1"/>
    <property type="molecule type" value="Transcribed_RNA"/>
</dbReference>